<gene>
    <name evidence="2" type="ORF">POKL1161_LOCUS1175</name>
</gene>
<protein>
    <submittedName>
        <fullName evidence="2">Uncharacterized protein</fullName>
    </submittedName>
</protein>
<dbReference type="AlphaFoldDB" id="A0A7S1CUF3"/>
<evidence type="ECO:0000313" key="2">
    <source>
        <dbReference type="EMBL" id="CAD8928822.1"/>
    </source>
</evidence>
<evidence type="ECO:0000256" key="1">
    <source>
        <dbReference type="SAM" id="MobiDB-lite"/>
    </source>
</evidence>
<sequence>MLQDISLREIQKEKEELKKKWEFHQEYMLHMMQEALHWQSSSESYDSLVRDYYIARQKHQKDVMRLNQILYGPDSAKVQAYSNDTGDMEEMVVDQGSRQPLRERMDACSNSYPQDHVLYEPVTFGSIGSRKRKDLSPAGASHHKQLRKTDKNW</sequence>
<reference evidence="2" key="1">
    <citation type="submission" date="2021-01" db="EMBL/GenBank/DDBJ databases">
        <authorList>
            <person name="Corre E."/>
            <person name="Pelletier E."/>
            <person name="Niang G."/>
            <person name="Scheremetjew M."/>
            <person name="Finn R."/>
            <person name="Kale V."/>
            <person name="Holt S."/>
            <person name="Cochrane G."/>
            <person name="Meng A."/>
            <person name="Brown T."/>
            <person name="Cohen L."/>
        </authorList>
    </citation>
    <scope>NUCLEOTIDE SEQUENCE</scope>
    <source>
        <strain evidence="2">CCMP2329</strain>
    </source>
</reference>
<organism evidence="2">
    <name type="scientific">Picochlorum oklahomense</name>
    <dbReference type="NCBI Taxonomy" id="249345"/>
    <lineage>
        <taxon>Eukaryota</taxon>
        <taxon>Viridiplantae</taxon>
        <taxon>Chlorophyta</taxon>
        <taxon>core chlorophytes</taxon>
        <taxon>Trebouxiophyceae</taxon>
        <taxon>Trebouxiophyceae incertae sedis</taxon>
        <taxon>Picochlorum</taxon>
    </lineage>
</organism>
<dbReference type="EMBL" id="HBFV01001724">
    <property type="protein sequence ID" value="CAD8928822.1"/>
    <property type="molecule type" value="Transcribed_RNA"/>
</dbReference>
<name>A0A7S1CUF3_9CHLO</name>
<proteinExistence type="predicted"/>
<feature type="region of interest" description="Disordered" evidence="1">
    <location>
        <begin position="130"/>
        <end position="153"/>
    </location>
</feature>
<accession>A0A7S1CUF3</accession>